<dbReference type="PANTHER" id="PTHR13168:SF0">
    <property type="entry name" value="C-MYC-BINDING PROTEIN"/>
    <property type="match status" value="1"/>
</dbReference>
<dbReference type="STRING" id="283909.R7V1N5"/>
<sequence length="73" mass="8129">MVTAVTNICTNSAPAFVNANLFICPQGADSKREEFRKYLEKSGVLDSLTKVLVGLYEEPEKPSNALEYPFPLY</sequence>
<gene>
    <name evidence="4" type="ORF">CAPTEDRAFT_106771</name>
</gene>
<dbReference type="OrthoDB" id="524165at2759"/>
<comment type="similarity">
    <text evidence="2">Belongs to the AMY1 family.</text>
</comment>
<dbReference type="GO" id="GO:0005634">
    <property type="term" value="C:nucleus"/>
    <property type="evidence" value="ECO:0007669"/>
    <property type="project" value="UniProtKB-SubCell"/>
</dbReference>
<protein>
    <submittedName>
        <fullName evidence="4 5">Uncharacterized protein</fullName>
    </submittedName>
</protein>
<evidence type="ECO:0000256" key="1">
    <source>
        <dbReference type="ARBA" id="ARBA00004123"/>
    </source>
</evidence>
<reference evidence="4 6" key="2">
    <citation type="journal article" date="2013" name="Nature">
        <title>Insights into bilaterian evolution from three spiralian genomes.</title>
        <authorList>
            <person name="Simakov O."/>
            <person name="Marletaz F."/>
            <person name="Cho S.J."/>
            <person name="Edsinger-Gonzales E."/>
            <person name="Havlak P."/>
            <person name="Hellsten U."/>
            <person name="Kuo D.H."/>
            <person name="Larsson T."/>
            <person name="Lv J."/>
            <person name="Arendt D."/>
            <person name="Savage R."/>
            <person name="Osoegawa K."/>
            <person name="de Jong P."/>
            <person name="Grimwood J."/>
            <person name="Chapman J.A."/>
            <person name="Shapiro H."/>
            <person name="Aerts A."/>
            <person name="Otillar R.P."/>
            <person name="Terry A.Y."/>
            <person name="Boore J.L."/>
            <person name="Grigoriev I.V."/>
            <person name="Lindberg D.R."/>
            <person name="Seaver E.C."/>
            <person name="Weisblat D.A."/>
            <person name="Putnam N.H."/>
            <person name="Rokhsar D.S."/>
        </authorList>
    </citation>
    <scope>NUCLEOTIDE SEQUENCE</scope>
    <source>
        <strain evidence="4 6">I ESC-2004</strain>
    </source>
</reference>
<dbReference type="PRINTS" id="PR02028">
    <property type="entry name" value="CMYCBINDINGP"/>
</dbReference>
<evidence type="ECO:0000313" key="5">
    <source>
        <dbReference type="EnsemblMetazoa" id="CapteP106771"/>
    </source>
</evidence>
<dbReference type="PANTHER" id="PTHR13168">
    <property type="entry name" value="ASSOCIATE OF C-MYC AMY-1"/>
    <property type="match status" value="1"/>
</dbReference>
<dbReference type="InterPro" id="IPR026060">
    <property type="entry name" value="AMY1"/>
</dbReference>
<proteinExistence type="inferred from homology"/>
<reference evidence="5" key="3">
    <citation type="submission" date="2015-06" db="UniProtKB">
        <authorList>
            <consortium name="EnsemblMetazoa"/>
        </authorList>
    </citation>
    <scope>IDENTIFICATION</scope>
</reference>
<evidence type="ECO:0000313" key="6">
    <source>
        <dbReference type="Proteomes" id="UP000014760"/>
    </source>
</evidence>
<organism evidence="4">
    <name type="scientific">Capitella teleta</name>
    <name type="common">Polychaete worm</name>
    <dbReference type="NCBI Taxonomy" id="283909"/>
    <lineage>
        <taxon>Eukaryota</taxon>
        <taxon>Metazoa</taxon>
        <taxon>Spiralia</taxon>
        <taxon>Lophotrochozoa</taxon>
        <taxon>Annelida</taxon>
        <taxon>Polychaeta</taxon>
        <taxon>Sedentaria</taxon>
        <taxon>Scolecida</taxon>
        <taxon>Capitellidae</taxon>
        <taxon>Capitella</taxon>
    </lineage>
</organism>
<name>R7V1N5_CAPTE</name>
<comment type="subcellular location">
    <subcellularLocation>
        <location evidence="1">Nucleus</location>
    </subcellularLocation>
</comment>
<dbReference type="EnsemblMetazoa" id="CapteT106771">
    <property type="protein sequence ID" value="CapteP106771"/>
    <property type="gene ID" value="CapteG106771"/>
</dbReference>
<dbReference type="EMBL" id="KB298156">
    <property type="protein sequence ID" value="ELU09571.1"/>
    <property type="molecule type" value="Genomic_DNA"/>
</dbReference>
<dbReference type="GO" id="GO:0003713">
    <property type="term" value="F:transcription coactivator activity"/>
    <property type="evidence" value="ECO:0007669"/>
    <property type="project" value="InterPro"/>
</dbReference>
<evidence type="ECO:0000313" key="4">
    <source>
        <dbReference type="EMBL" id="ELU09571.1"/>
    </source>
</evidence>
<keyword evidence="3" id="KW-0539">Nucleus</keyword>
<evidence type="ECO:0000256" key="2">
    <source>
        <dbReference type="ARBA" id="ARBA00009389"/>
    </source>
</evidence>
<reference evidence="6" key="1">
    <citation type="submission" date="2012-12" db="EMBL/GenBank/DDBJ databases">
        <authorList>
            <person name="Hellsten U."/>
            <person name="Grimwood J."/>
            <person name="Chapman J.A."/>
            <person name="Shapiro H."/>
            <person name="Aerts A."/>
            <person name="Otillar R.P."/>
            <person name="Terry A.Y."/>
            <person name="Boore J.L."/>
            <person name="Simakov O."/>
            <person name="Marletaz F."/>
            <person name="Cho S.-J."/>
            <person name="Edsinger-Gonzales E."/>
            <person name="Havlak P."/>
            <person name="Kuo D.-H."/>
            <person name="Larsson T."/>
            <person name="Lv J."/>
            <person name="Arendt D."/>
            <person name="Savage R."/>
            <person name="Osoegawa K."/>
            <person name="de Jong P."/>
            <person name="Lindberg D.R."/>
            <person name="Seaver E.C."/>
            <person name="Weisblat D.A."/>
            <person name="Putnam N.H."/>
            <person name="Grigoriev I.V."/>
            <person name="Rokhsar D.S."/>
        </authorList>
    </citation>
    <scope>NUCLEOTIDE SEQUENCE</scope>
    <source>
        <strain evidence="6">I ESC-2004</strain>
    </source>
</reference>
<dbReference type="EMBL" id="AMQN01041641">
    <property type="status" value="NOT_ANNOTATED_CDS"/>
    <property type="molecule type" value="Genomic_DNA"/>
</dbReference>
<dbReference type="AlphaFoldDB" id="R7V1N5"/>
<keyword evidence="6" id="KW-1185">Reference proteome</keyword>
<evidence type="ECO:0000256" key="3">
    <source>
        <dbReference type="ARBA" id="ARBA00023242"/>
    </source>
</evidence>
<accession>R7V1N5</accession>
<dbReference type="Proteomes" id="UP000014760">
    <property type="component" value="Unassembled WGS sequence"/>
</dbReference>
<dbReference type="HOGENOM" id="CLU_2707193_0_0_1"/>